<dbReference type="RefSeq" id="WP_351962600.1">
    <property type="nucleotide sequence ID" value="NZ_JBEOZM010000051.1"/>
</dbReference>
<evidence type="ECO:0000313" key="11">
    <source>
        <dbReference type="Proteomes" id="UP001490365"/>
    </source>
</evidence>
<keyword evidence="5" id="KW-1015">Disulfide bond</keyword>
<comment type="similarity">
    <text evidence="1 5">Belongs to the glycosyl hydrolase 27 family.</text>
</comment>
<evidence type="ECO:0000256" key="5">
    <source>
        <dbReference type="RuleBase" id="RU361168"/>
    </source>
</evidence>
<feature type="chain" id="PRO_5045256503" description="Alpha-galactosidase" evidence="7">
    <location>
        <begin position="25"/>
        <end position="755"/>
    </location>
</feature>
<evidence type="ECO:0000259" key="8">
    <source>
        <dbReference type="Pfam" id="PF10633"/>
    </source>
</evidence>
<evidence type="ECO:0000256" key="6">
    <source>
        <dbReference type="SAM" id="MobiDB-lite"/>
    </source>
</evidence>
<dbReference type="Gene3D" id="2.60.40.1180">
    <property type="entry name" value="Golgi alpha-mannosidase II"/>
    <property type="match status" value="1"/>
</dbReference>
<dbReference type="PRINTS" id="PR00740">
    <property type="entry name" value="GLHYDRLASE27"/>
</dbReference>
<proteinExistence type="inferred from homology"/>
<dbReference type="SUPFAM" id="SSF51011">
    <property type="entry name" value="Glycosyl hydrolase domain"/>
    <property type="match status" value="1"/>
</dbReference>
<accession>A0ABV1TWF4</accession>
<name>A0ABV1TWF4_9ACTN</name>
<dbReference type="InterPro" id="IPR013780">
    <property type="entry name" value="Glyco_hydro_b"/>
</dbReference>
<evidence type="ECO:0000256" key="4">
    <source>
        <dbReference type="ARBA" id="ARBA00023295"/>
    </source>
</evidence>
<dbReference type="Pfam" id="PF10633">
    <property type="entry name" value="NPCBM_assoc"/>
    <property type="match status" value="1"/>
</dbReference>
<evidence type="ECO:0000259" key="9">
    <source>
        <dbReference type="Pfam" id="PF17801"/>
    </source>
</evidence>
<keyword evidence="4 5" id="KW-0326">Glycosidase</keyword>
<dbReference type="SUPFAM" id="SSF49899">
    <property type="entry name" value="Concanavalin A-like lectins/glucanases"/>
    <property type="match status" value="1"/>
</dbReference>
<feature type="region of interest" description="Disordered" evidence="6">
    <location>
        <begin position="736"/>
        <end position="755"/>
    </location>
</feature>
<evidence type="ECO:0000313" key="10">
    <source>
        <dbReference type="EMBL" id="MER6274385.1"/>
    </source>
</evidence>
<feature type="signal peptide" evidence="7">
    <location>
        <begin position="1"/>
        <end position="24"/>
    </location>
</feature>
<dbReference type="InterPro" id="IPR018905">
    <property type="entry name" value="A-galactase_NEW3"/>
</dbReference>
<keyword evidence="3 5" id="KW-0378">Hydrolase</keyword>
<dbReference type="InterPro" id="IPR013320">
    <property type="entry name" value="ConA-like_dom_sf"/>
</dbReference>
<feature type="domain" description="Alpha-galactosidase NEW3" evidence="8">
    <location>
        <begin position="476"/>
        <end position="536"/>
    </location>
</feature>
<dbReference type="InterPro" id="IPR013785">
    <property type="entry name" value="Aldolase_TIM"/>
</dbReference>
<dbReference type="Proteomes" id="UP001490365">
    <property type="component" value="Unassembled WGS sequence"/>
</dbReference>
<dbReference type="Pfam" id="PF16499">
    <property type="entry name" value="Melibiase_2"/>
    <property type="match status" value="2"/>
</dbReference>
<dbReference type="PANTHER" id="PTHR11452">
    <property type="entry name" value="ALPHA-GALACTOSIDASE/ALPHA-N-ACETYLGALACTOSAMINIDASE"/>
    <property type="match status" value="1"/>
</dbReference>
<dbReference type="InterPro" id="IPR002241">
    <property type="entry name" value="Glyco_hydro_27"/>
</dbReference>
<keyword evidence="11" id="KW-1185">Reference proteome</keyword>
<dbReference type="InterPro" id="IPR017853">
    <property type="entry name" value="GH"/>
</dbReference>
<dbReference type="EC" id="3.2.1.22" evidence="5"/>
<reference evidence="10 11" key="1">
    <citation type="submission" date="2024-06" db="EMBL/GenBank/DDBJ databases">
        <title>The Natural Products Discovery Center: Release of the First 8490 Sequenced Strains for Exploring Actinobacteria Biosynthetic Diversity.</title>
        <authorList>
            <person name="Kalkreuter E."/>
            <person name="Kautsar S.A."/>
            <person name="Yang D."/>
            <person name="Bader C.D."/>
            <person name="Teijaro C.N."/>
            <person name="Fluegel L."/>
            <person name="Davis C.M."/>
            <person name="Simpson J.R."/>
            <person name="Lauterbach L."/>
            <person name="Steele A.D."/>
            <person name="Gui C."/>
            <person name="Meng S."/>
            <person name="Li G."/>
            <person name="Viehrig K."/>
            <person name="Ye F."/>
            <person name="Su P."/>
            <person name="Kiefer A.F."/>
            <person name="Nichols A."/>
            <person name="Cepeda A.J."/>
            <person name="Yan W."/>
            <person name="Fan B."/>
            <person name="Jiang Y."/>
            <person name="Adhikari A."/>
            <person name="Zheng C.-J."/>
            <person name="Schuster L."/>
            <person name="Cowan T.M."/>
            <person name="Smanski M.J."/>
            <person name="Chevrette M.G."/>
            <person name="De Carvalho L.P.S."/>
            <person name="Shen B."/>
        </authorList>
    </citation>
    <scope>NUCLEOTIDE SEQUENCE [LARGE SCALE GENOMIC DNA]</scope>
    <source>
        <strain evidence="10 11">NPDC001694</strain>
    </source>
</reference>
<comment type="catalytic activity">
    <reaction evidence="5">
        <text>Hydrolysis of terminal, non-reducing alpha-D-galactose residues in alpha-D-galactosides, including galactose oligosaccharides, galactomannans and galactolipids.</text>
        <dbReference type="EC" id="3.2.1.22"/>
    </reaction>
</comment>
<dbReference type="CDD" id="cd14792">
    <property type="entry name" value="GH27"/>
    <property type="match status" value="1"/>
</dbReference>
<organism evidence="10 11">
    <name type="scientific">Streptomyces sp. 900105755</name>
    <dbReference type="NCBI Taxonomy" id="3154389"/>
    <lineage>
        <taxon>Bacteria</taxon>
        <taxon>Bacillati</taxon>
        <taxon>Actinomycetota</taxon>
        <taxon>Actinomycetes</taxon>
        <taxon>Kitasatosporales</taxon>
        <taxon>Streptomycetaceae</taxon>
        <taxon>Streptomyces</taxon>
    </lineage>
</organism>
<evidence type="ECO:0000256" key="2">
    <source>
        <dbReference type="ARBA" id="ARBA00022729"/>
    </source>
</evidence>
<dbReference type="PANTHER" id="PTHR11452:SF75">
    <property type="entry name" value="ALPHA-GALACTOSIDASE MEL1"/>
    <property type="match status" value="1"/>
</dbReference>
<dbReference type="Pfam" id="PF17801">
    <property type="entry name" value="Melibiase_C"/>
    <property type="match status" value="1"/>
</dbReference>
<dbReference type="Gene3D" id="3.20.20.70">
    <property type="entry name" value="Aldolase class I"/>
    <property type="match status" value="1"/>
</dbReference>
<keyword evidence="2 7" id="KW-0732">Signal</keyword>
<dbReference type="Gene3D" id="2.60.120.200">
    <property type="match status" value="1"/>
</dbReference>
<feature type="domain" description="Alpha galactosidase C-terminal" evidence="9">
    <location>
        <begin position="373"/>
        <end position="447"/>
    </location>
</feature>
<protein>
    <recommendedName>
        <fullName evidence="5">Alpha-galactosidase</fullName>
        <ecNumber evidence="5">3.2.1.22</ecNumber>
    </recommendedName>
    <alternativeName>
        <fullName evidence="5">Melibiase</fullName>
    </alternativeName>
</protein>
<dbReference type="InterPro" id="IPR041233">
    <property type="entry name" value="Melibiase_C"/>
</dbReference>
<dbReference type="SUPFAM" id="SSF51445">
    <property type="entry name" value="(Trans)glycosidases"/>
    <property type="match status" value="1"/>
</dbReference>
<dbReference type="EMBL" id="JBEOZM010000051">
    <property type="protein sequence ID" value="MER6274385.1"/>
    <property type="molecule type" value="Genomic_DNA"/>
</dbReference>
<gene>
    <name evidence="10" type="ORF">ABT211_45205</name>
</gene>
<evidence type="ECO:0000256" key="3">
    <source>
        <dbReference type="ARBA" id="ARBA00022801"/>
    </source>
</evidence>
<evidence type="ECO:0000256" key="1">
    <source>
        <dbReference type="ARBA" id="ARBA00009743"/>
    </source>
</evidence>
<comment type="caution">
    <text evidence="10">The sequence shown here is derived from an EMBL/GenBank/DDBJ whole genome shotgun (WGS) entry which is preliminary data.</text>
</comment>
<evidence type="ECO:0000256" key="7">
    <source>
        <dbReference type="SAM" id="SignalP"/>
    </source>
</evidence>
<sequence length="755" mass="79645">MRTRIRGVLAAFTGAVLLTMGVTAGGGQSARADDNGVGLKPVLGWSSWSFVRRNPTAATIEAQAKALKDSGLAKKGFIYANVDDFWYQCPGSQGPDVDQYGRWVTDPAKFPPRGAENGIQVVADYVHSLGLKFGLYVTPGISRQAVAENTGIQGTPYHARDIATTTTENNYNCGGMVGIDYAKPGAQAFIDSWAGQFAGWGIDYLKIDGVGTPDQQDVQAWSDALRHTGRPIHLELSNNLDINNAATWAKLSNGWRTGGDVECYCGPDGSSYPLTTWASVASRFDQVAAWAPYGGPGGYNDYDSLEIGNGDDNGLTPDERRTQMSLWSLAASPLILGTDLTHLDPADLALLKNTEVLAVDQDGIDAHRISSDTDSQVFAKTEPDGDAVVGLFNTGSAPREVATSAAALGLPKARDYALRDLWDDGLTESAGRIAANVPPHGVVLYRVHGTRHPVTGAAPEVSLALDWAPAPSDSTTRTVTAVLSDNGSQSVTDAALTLTGPSGTKITTHQATRARTIHGGRALKATYSVSIPPSAKLFAASDFRGTAAYRFRSAGKTHLTAGDTITVNHQVTAPYRTFASTTASFSESGTALGIRAQGADLYNGTNEYGSIYLPGAEHDGSVTTVKLDSQSDTDVWAKAGIMVRNDITQPNTSPGYLALVATPANGYLLDWDSDGNGTLDSQDSTGSATYPSWLKLVRHGTTYSGYYSTDDATWNLVGTVTVPTAAATQDVGLTQTSHASGTTGEADFDAFTTTP</sequence>